<evidence type="ECO:0000313" key="5">
    <source>
        <dbReference type="Proteomes" id="UP000694845"/>
    </source>
</evidence>
<proteinExistence type="predicted"/>
<dbReference type="InterPro" id="IPR032675">
    <property type="entry name" value="LRR_dom_sf"/>
</dbReference>
<feature type="compositionally biased region" description="Polar residues" evidence="4">
    <location>
        <begin position="195"/>
        <end position="204"/>
    </location>
</feature>
<keyword evidence="5" id="KW-1185">Reference proteome</keyword>
<evidence type="ECO:0000256" key="2">
    <source>
        <dbReference type="ARBA" id="ARBA00022737"/>
    </source>
</evidence>
<gene>
    <name evidence="6 7 8 9" type="primary">LOC110988951</name>
</gene>
<evidence type="ECO:0000313" key="6">
    <source>
        <dbReference type="RefSeq" id="XP_022108654.1"/>
    </source>
</evidence>
<dbReference type="SMART" id="SM00369">
    <property type="entry name" value="LRR_TYP"/>
    <property type="match status" value="2"/>
</dbReference>
<reference evidence="6 7" key="1">
    <citation type="submission" date="2025-04" db="UniProtKB">
        <authorList>
            <consortium name="RefSeq"/>
        </authorList>
    </citation>
    <scope>IDENTIFICATION</scope>
</reference>
<dbReference type="OrthoDB" id="2021138at2759"/>
<evidence type="ECO:0000313" key="9">
    <source>
        <dbReference type="RefSeq" id="XP_022108657.1"/>
    </source>
</evidence>
<dbReference type="PANTHER" id="PTHR48051">
    <property type="match status" value="1"/>
</dbReference>
<evidence type="ECO:0000256" key="3">
    <source>
        <dbReference type="SAM" id="Coils"/>
    </source>
</evidence>
<dbReference type="RefSeq" id="XP_022108656.1">
    <property type="nucleotide sequence ID" value="XM_022252964.1"/>
</dbReference>
<dbReference type="InterPro" id="IPR003591">
    <property type="entry name" value="Leu-rich_rpt_typical-subtyp"/>
</dbReference>
<evidence type="ECO:0000256" key="1">
    <source>
        <dbReference type="ARBA" id="ARBA00022614"/>
    </source>
</evidence>
<feature type="region of interest" description="Disordered" evidence="4">
    <location>
        <begin position="182"/>
        <end position="231"/>
    </location>
</feature>
<sequence>MAGDDSEDSSSVTAAATREDVLNVIAVASALGAITLDISRKGLTHIPNEIYLLQHVEYVYLEGNAISHVPSELFDKLCNMKWLDLRNNQVQELPASVGEHRCLKTLLLEGNQLKELPCELGFVKTLTGLNLQRNPLEFPPPKVLERGVKEIQHYLRDAHGIRDPRLIAADIQLEDLHLSDSVRNSSEGDDDYHGNLSSEDAVSRQSRKLKSASHQSIQSVESNEDLEFPRPTSVSLHRHMTYEEYRQLQYEKFKRAGALGVLGRENEKDASLMLSDVHVGITGRQVAGRKIYRRKKKKKGQRMKTPPWIDPLESRMAEEKQLAKLRELQQKQALIEQRRKDQQLLEDWRSETREMQRKHYIRAIKNAQQGMPWKYKDFTDPLKTPYDTDPNYMKILSKEERIKQEVKNKHEAIKQRTDPEAAQKLEKARAERDRQLMDRIKQHNLKVQERKQRPRGNPREEMEAAQRDLKMASDLQREVNHRRLELEYRFRAFTGDASPIP</sequence>
<dbReference type="InterPro" id="IPR050216">
    <property type="entry name" value="LRR_domain-containing"/>
</dbReference>
<feature type="compositionally biased region" description="Polar residues" evidence="4">
    <location>
        <begin position="212"/>
        <end position="221"/>
    </location>
</feature>
<keyword evidence="2" id="KW-0677">Repeat</keyword>
<dbReference type="Gene3D" id="3.80.10.10">
    <property type="entry name" value="Ribonuclease Inhibitor"/>
    <property type="match status" value="1"/>
</dbReference>
<dbReference type="RefSeq" id="XP_022108654.1">
    <property type="nucleotide sequence ID" value="XM_022252962.1"/>
</dbReference>
<evidence type="ECO:0000313" key="7">
    <source>
        <dbReference type="RefSeq" id="XP_022108655.1"/>
    </source>
</evidence>
<keyword evidence="3" id="KW-0175">Coiled coil</keyword>
<name>A0A8B7ZYK5_ACAPL</name>
<dbReference type="Pfam" id="PF13855">
    <property type="entry name" value="LRR_8"/>
    <property type="match status" value="1"/>
</dbReference>
<dbReference type="GeneID" id="110988951"/>
<keyword evidence="1" id="KW-0433">Leucine-rich repeat</keyword>
<dbReference type="Proteomes" id="UP000694845">
    <property type="component" value="Unplaced"/>
</dbReference>
<dbReference type="AlphaFoldDB" id="A0A8B7ZYK5"/>
<dbReference type="KEGG" id="aplc:110988951"/>
<feature type="coiled-coil region" evidence="3">
    <location>
        <begin position="318"/>
        <end position="351"/>
    </location>
</feature>
<dbReference type="SUPFAM" id="SSF52058">
    <property type="entry name" value="L domain-like"/>
    <property type="match status" value="1"/>
</dbReference>
<dbReference type="RefSeq" id="XP_022108655.1">
    <property type="nucleotide sequence ID" value="XM_022252963.1"/>
</dbReference>
<dbReference type="PANTHER" id="PTHR48051:SF35">
    <property type="entry name" value="LEUCINE-RICH REPEAT-CONTAINING PROTEIN 27"/>
    <property type="match status" value="1"/>
</dbReference>
<evidence type="ECO:0000256" key="4">
    <source>
        <dbReference type="SAM" id="MobiDB-lite"/>
    </source>
</evidence>
<accession>A0A8B7ZYK5</accession>
<dbReference type="RefSeq" id="XP_022108657.1">
    <property type="nucleotide sequence ID" value="XM_022252965.1"/>
</dbReference>
<dbReference type="GO" id="GO:0005737">
    <property type="term" value="C:cytoplasm"/>
    <property type="evidence" value="ECO:0007669"/>
    <property type="project" value="TreeGrafter"/>
</dbReference>
<protein>
    <submittedName>
        <fullName evidence="6 7">Leucine-rich repeat-containing protein 27-like isoform X1</fullName>
    </submittedName>
</protein>
<feature type="region of interest" description="Disordered" evidence="4">
    <location>
        <begin position="445"/>
        <end position="474"/>
    </location>
</feature>
<evidence type="ECO:0000313" key="8">
    <source>
        <dbReference type="RefSeq" id="XP_022108656.1"/>
    </source>
</evidence>
<organism evidence="5 8">
    <name type="scientific">Acanthaster planci</name>
    <name type="common">Crown-of-thorns starfish</name>
    <dbReference type="NCBI Taxonomy" id="133434"/>
    <lineage>
        <taxon>Eukaryota</taxon>
        <taxon>Metazoa</taxon>
        <taxon>Echinodermata</taxon>
        <taxon>Eleutherozoa</taxon>
        <taxon>Asterozoa</taxon>
        <taxon>Asteroidea</taxon>
        <taxon>Valvatacea</taxon>
        <taxon>Valvatida</taxon>
        <taxon>Acanthasteridae</taxon>
        <taxon>Acanthaster</taxon>
    </lineage>
</organism>
<dbReference type="InterPro" id="IPR001611">
    <property type="entry name" value="Leu-rich_rpt"/>
</dbReference>